<comment type="function">
    <text evidence="8">Positively regulates the transcription of the maltose regulon whose gene products are responsible for uptake and catabolism of malto-oligosaccharides. Specifically binds to the promoter region of its target genes, recognizing a short DNA motif called the MalT box.</text>
</comment>
<dbReference type="InterPro" id="IPR016032">
    <property type="entry name" value="Sig_transdc_resp-reg_C-effctor"/>
</dbReference>
<dbReference type="InterPro" id="IPR023768">
    <property type="entry name" value="Tscrpt_reg_HTH_MalT"/>
</dbReference>
<comment type="similarity">
    <text evidence="8">Belongs to the MalT family.</text>
</comment>
<evidence type="ECO:0000256" key="8">
    <source>
        <dbReference type="HAMAP-Rule" id="MF_01247"/>
    </source>
</evidence>
<comment type="activity regulation">
    <text evidence="8">Activated by ATP and maltotriose, which are both required for DNA binding.</text>
</comment>
<dbReference type="PROSITE" id="PS50043">
    <property type="entry name" value="HTH_LUXR_2"/>
    <property type="match status" value="1"/>
</dbReference>
<accession>A0ABU6L1Z0</accession>
<dbReference type="InterPro" id="IPR041617">
    <property type="entry name" value="TPR_MalT"/>
</dbReference>
<dbReference type="InterPro" id="IPR027417">
    <property type="entry name" value="P-loop_NTPase"/>
</dbReference>
<dbReference type="InterPro" id="IPR000792">
    <property type="entry name" value="Tscrpt_reg_LuxR_C"/>
</dbReference>
<dbReference type="PROSITE" id="PS00622">
    <property type="entry name" value="HTH_LUXR_1"/>
    <property type="match status" value="1"/>
</dbReference>
<dbReference type="NCBIfam" id="NF003420">
    <property type="entry name" value="PRK04841.1"/>
    <property type="match status" value="1"/>
</dbReference>
<dbReference type="Gene3D" id="1.25.40.10">
    <property type="entry name" value="Tetratricopeptide repeat domain"/>
    <property type="match status" value="1"/>
</dbReference>
<evidence type="ECO:0000313" key="10">
    <source>
        <dbReference type="EMBL" id="MEC6830513.1"/>
    </source>
</evidence>
<dbReference type="SUPFAM" id="SSF46894">
    <property type="entry name" value="C-terminal effector domain of the bipartite response regulators"/>
    <property type="match status" value="1"/>
</dbReference>
<dbReference type="InterPro" id="IPR036388">
    <property type="entry name" value="WH-like_DNA-bd_sf"/>
</dbReference>
<evidence type="ECO:0000313" key="11">
    <source>
        <dbReference type="Proteomes" id="UP001306119"/>
    </source>
</evidence>
<dbReference type="Gene3D" id="3.40.50.300">
    <property type="entry name" value="P-loop containing nucleotide triphosphate hydrolases"/>
    <property type="match status" value="1"/>
</dbReference>
<feature type="domain" description="HTH luxR-type" evidence="9">
    <location>
        <begin position="844"/>
        <end position="909"/>
    </location>
</feature>
<dbReference type="SUPFAM" id="SSF52540">
    <property type="entry name" value="P-loop containing nucleoside triphosphate hydrolases"/>
    <property type="match status" value="1"/>
</dbReference>
<keyword evidence="5 8" id="KW-0010">Activator</keyword>
<keyword evidence="2 8" id="KW-0067">ATP-binding</keyword>
<keyword evidence="4 8" id="KW-0238">DNA-binding</keyword>
<organism evidence="10 11">
    <name type="scientific">Photobacterium toruni</name>
    <dbReference type="NCBI Taxonomy" id="1935446"/>
    <lineage>
        <taxon>Bacteria</taxon>
        <taxon>Pseudomonadati</taxon>
        <taxon>Pseudomonadota</taxon>
        <taxon>Gammaproteobacteria</taxon>
        <taxon>Vibrionales</taxon>
        <taxon>Vibrionaceae</taxon>
        <taxon>Photobacterium</taxon>
    </lineage>
</organism>
<keyword evidence="3 8" id="KW-0805">Transcription regulation</keyword>
<evidence type="ECO:0000256" key="7">
    <source>
        <dbReference type="ARBA" id="ARBA00023277"/>
    </source>
</evidence>
<dbReference type="PANTHER" id="PTHR44688:SF16">
    <property type="entry name" value="DNA-BINDING TRANSCRIPTIONAL ACTIVATOR DEVR_DOSR"/>
    <property type="match status" value="1"/>
</dbReference>
<dbReference type="SUPFAM" id="SSF48452">
    <property type="entry name" value="TPR-like"/>
    <property type="match status" value="1"/>
</dbReference>
<keyword evidence="6 8" id="KW-0804">Transcription</keyword>
<comment type="caution">
    <text evidence="10">The sequence shown here is derived from an EMBL/GenBank/DDBJ whole genome shotgun (WGS) entry which is preliminary data.</text>
</comment>
<evidence type="ECO:0000256" key="5">
    <source>
        <dbReference type="ARBA" id="ARBA00023159"/>
    </source>
</evidence>
<comment type="subunit">
    <text evidence="8">Monomer in solution. Oligomerizes to an active state in the presence of the positive effectors ATP and maltotriose.</text>
</comment>
<keyword evidence="1 8" id="KW-0547">Nucleotide-binding</keyword>
<sequence>MWIPSKLTRPARLHNAILRPRLLDNLNQANNYRLVLFRSPAGYGKTTMAAQWLKDIPHTGWFNIDENDNESFRFVNYFLQAINKATDNSCLKTQAMAERRQFACITTLMNALFAELADYQALCYIVLDDYHVIDNDSIHEGMRFFLKHMPDNITLVVTSRTVPPLGTANLRIRDLLLEVDLDGLAFDEEETQRFFHQRVTDHVEGQLLSSLRQQVEGQLLSSLRQQVEGWPSALQLIALHAKQKPNLLADSAHSLVNFNRSHLWDYLAEEVFDQLSEDIKDFLLHCSILDMFNAELITELTGRSDALAMLESLNRFGLFLTPLEGDNNWYRFHHLFAEFLRHQRYATIPQQQCKLHENAANAWIKQHNYQQALIHALKSENQSLLTNLLSTHGWSMFHQGELNLLEDAINKLNQDVLFGSPRLCLIKAWLAQSQHRYNDVGELLSQSEAELIARKLTIDDAIQGEFNALRAQVAINQSKPQQALKLAELSLGQLPATTYRSRIVATSVIGEVHHCLGNLTQALSMMQQTEKMARQYHFYHQALWALLQQSEILIAQGAIHHAFELLESATKLIQEQHLQQVPLHEFTLRLKAQILWCWHRLDDAEQCTHKCIEILAPFDKSKSLHAYSMLARIAISRGELDKATRYLDICNDLVKNTSYHIDWLANHDFSCLLYWQAKNDTNAIKDWLLSITLPQSYCNHFQQLHARNIVRAHLLLNETDQAQQLLNTMQQACIEHDLHTDHHRNAIIQTALYKQAQQSQQALTTLNEVLTVSNHSGMISDFLCVGDDINALLQTLVEHKKLDELTLHRCQYLLREMTSKERARVVHFDENFVDKLLALPNIPELIRSSPLTQREWQVLGLIYAGYSNEQISNELDVAATTIKTHIRNLYQKLNIINRHQAIETAESLLKLIGLAA</sequence>
<dbReference type="Pfam" id="PF25873">
    <property type="entry name" value="WHD_MalT"/>
    <property type="match status" value="1"/>
</dbReference>
<feature type="binding site" evidence="8">
    <location>
        <begin position="39"/>
        <end position="46"/>
    </location>
    <ligand>
        <name>ATP</name>
        <dbReference type="ChEBI" id="CHEBI:30616"/>
    </ligand>
</feature>
<keyword evidence="7 8" id="KW-0119">Carbohydrate metabolism</keyword>
<evidence type="ECO:0000256" key="2">
    <source>
        <dbReference type="ARBA" id="ARBA00022840"/>
    </source>
</evidence>
<dbReference type="RefSeq" id="WP_327773916.1">
    <property type="nucleotide sequence ID" value="NZ_JAYXUG010000001.1"/>
</dbReference>
<evidence type="ECO:0000256" key="3">
    <source>
        <dbReference type="ARBA" id="ARBA00023015"/>
    </source>
</evidence>
<dbReference type="HAMAP" id="MF_01247">
    <property type="entry name" value="HTH_type_MalT"/>
    <property type="match status" value="1"/>
</dbReference>
<gene>
    <name evidence="8 10" type="primary">malT</name>
    <name evidence="10" type="ORF">VXS06_01890</name>
</gene>
<evidence type="ECO:0000256" key="4">
    <source>
        <dbReference type="ARBA" id="ARBA00023125"/>
    </source>
</evidence>
<dbReference type="Proteomes" id="UP001306119">
    <property type="component" value="Unassembled WGS sequence"/>
</dbReference>
<dbReference type="Pfam" id="PF00196">
    <property type="entry name" value="GerE"/>
    <property type="match status" value="1"/>
</dbReference>
<dbReference type="CDD" id="cd06170">
    <property type="entry name" value="LuxR_C_like"/>
    <property type="match status" value="1"/>
</dbReference>
<proteinExistence type="inferred from homology"/>
<protein>
    <recommendedName>
        <fullName evidence="8">HTH-type transcriptional regulator MalT</fullName>
    </recommendedName>
    <alternativeName>
        <fullName evidence="8">ATP-dependent transcriptional activator MalT</fullName>
    </alternativeName>
</protein>
<dbReference type="Pfam" id="PF17874">
    <property type="entry name" value="TPR_MalT"/>
    <property type="match status" value="1"/>
</dbReference>
<dbReference type="Gene3D" id="1.10.10.10">
    <property type="entry name" value="Winged helix-like DNA-binding domain superfamily/Winged helix DNA-binding domain"/>
    <property type="match status" value="1"/>
</dbReference>
<evidence type="ECO:0000256" key="1">
    <source>
        <dbReference type="ARBA" id="ARBA00022741"/>
    </source>
</evidence>
<dbReference type="PANTHER" id="PTHR44688">
    <property type="entry name" value="DNA-BINDING TRANSCRIPTIONAL ACTIVATOR DEVR_DOSR"/>
    <property type="match status" value="1"/>
</dbReference>
<name>A0ABU6L1Z0_9GAMM</name>
<evidence type="ECO:0000259" key="9">
    <source>
        <dbReference type="PROSITE" id="PS50043"/>
    </source>
</evidence>
<dbReference type="SMART" id="SM00421">
    <property type="entry name" value="HTH_LUXR"/>
    <property type="match status" value="1"/>
</dbReference>
<dbReference type="EMBL" id="JAYXUG010000001">
    <property type="protein sequence ID" value="MEC6830513.1"/>
    <property type="molecule type" value="Genomic_DNA"/>
</dbReference>
<dbReference type="PRINTS" id="PR00038">
    <property type="entry name" value="HTHLUXR"/>
</dbReference>
<reference evidence="10 11" key="1">
    <citation type="submission" date="2024-01" db="EMBL/GenBank/DDBJ databases">
        <title>Active colonisers of the gastrointestinal tract of Atlantic salmon farmed in a warm water region.</title>
        <authorList>
            <person name="Bowman J.P."/>
        </authorList>
    </citation>
    <scope>NUCLEOTIDE SEQUENCE [LARGE SCALE GENOMIC DNA]</scope>
    <source>
        <strain evidence="10 11">S3MW1</strain>
    </source>
</reference>
<evidence type="ECO:0000256" key="6">
    <source>
        <dbReference type="ARBA" id="ARBA00023163"/>
    </source>
</evidence>
<dbReference type="InterPro" id="IPR059106">
    <property type="entry name" value="WHD_MalT"/>
</dbReference>
<keyword evidence="11" id="KW-1185">Reference proteome</keyword>
<dbReference type="InterPro" id="IPR011990">
    <property type="entry name" value="TPR-like_helical_dom_sf"/>
</dbReference>